<protein>
    <submittedName>
        <fullName evidence="1">Uncharacterized protein</fullName>
    </submittedName>
</protein>
<organism evidence="1 2">
    <name type="scientific">Portunus trituberculatus</name>
    <name type="common">Swimming crab</name>
    <name type="synonym">Neptunus trituberculatus</name>
    <dbReference type="NCBI Taxonomy" id="210409"/>
    <lineage>
        <taxon>Eukaryota</taxon>
        <taxon>Metazoa</taxon>
        <taxon>Ecdysozoa</taxon>
        <taxon>Arthropoda</taxon>
        <taxon>Crustacea</taxon>
        <taxon>Multicrustacea</taxon>
        <taxon>Malacostraca</taxon>
        <taxon>Eumalacostraca</taxon>
        <taxon>Eucarida</taxon>
        <taxon>Decapoda</taxon>
        <taxon>Pleocyemata</taxon>
        <taxon>Brachyura</taxon>
        <taxon>Eubrachyura</taxon>
        <taxon>Portunoidea</taxon>
        <taxon>Portunidae</taxon>
        <taxon>Portuninae</taxon>
        <taxon>Portunus</taxon>
    </lineage>
</organism>
<evidence type="ECO:0000313" key="2">
    <source>
        <dbReference type="Proteomes" id="UP000324222"/>
    </source>
</evidence>
<gene>
    <name evidence="1" type="ORF">E2C01_078027</name>
</gene>
<evidence type="ECO:0000313" key="1">
    <source>
        <dbReference type="EMBL" id="MPC83319.1"/>
    </source>
</evidence>
<sequence length="64" mass="7228">MPVLLCAAGRHGTERCRDVDERLWRQPPSQPTLAVITAAPRRWRKQMSVGCRQDRNPLTEGVGC</sequence>
<comment type="caution">
    <text evidence="1">The sequence shown here is derived from an EMBL/GenBank/DDBJ whole genome shotgun (WGS) entry which is preliminary data.</text>
</comment>
<dbReference type="EMBL" id="VSRR010062193">
    <property type="protein sequence ID" value="MPC83319.1"/>
    <property type="molecule type" value="Genomic_DNA"/>
</dbReference>
<reference evidence="1 2" key="1">
    <citation type="submission" date="2019-05" db="EMBL/GenBank/DDBJ databases">
        <title>Another draft genome of Portunus trituberculatus and its Hox gene families provides insights of decapod evolution.</title>
        <authorList>
            <person name="Jeong J.-H."/>
            <person name="Song I."/>
            <person name="Kim S."/>
            <person name="Choi T."/>
            <person name="Kim D."/>
            <person name="Ryu S."/>
            <person name="Kim W."/>
        </authorList>
    </citation>
    <scope>NUCLEOTIDE SEQUENCE [LARGE SCALE GENOMIC DNA]</scope>
    <source>
        <tissue evidence="1">Muscle</tissue>
    </source>
</reference>
<name>A0A5B7IMT5_PORTR</name>
<accession>A0A5B7IMT5</accession>
<proteinExistence type="predicted"/>
<dbReference type="Proteomes" id="UP000324222">
    <property type="component" value="Unassembled WGS sequence"/>
</dbReference>
<keyword evidence="2" id="KW-1185">Reference proteome</keyword>
<dbReference type="AlphaFoldDB" id="A0A5B7IMT5"/>